<dbReference type="Pfam" id="PF12420">
    <property type="entry name" value="DUF3671"/>
    <property type="match status" value="1"/>
</dbReference>
<dbReference type="Proteomes" id="UP000053327">
    <property type="component" value="Unassembled WGS sequence"/>
</dbReference>
<gene>
    <name evidence="2" type="ORF">PVBG_05421</name>
</gene>
<keyword evidence="1" id="KW-0472">Membrane</keyword>
<dbReference type="EMBL" id="KQ234766">
    <property type="protein sequence ID" value="KMZ88463.1"/>
    <property type="molecule type" value="Genomic_DNA"/>
</dbReference>
<reference evidence="2 3" key="1">
    <citation type="submission" date="2011-08" db="EMBL/GenBank/DDBJ databases">
        <title>The Genome Sequence of Plasmodium vivax Brazil I.</title>
        <authorList>
            <consortium name="The Broad Institute Genome Sequencing Platform"/>
            <consortium name="The Broad Institute Genome Sequencing Center for Infectious Disease"/>
            <person name="Neafsey D."/>
            <person name="Carlton J."/>
            <person name="Barnwell J."/>
            <person name="Collins W."/>
            <person name="Escalante A."/>
            <person name="Mullikin J."/>
            <person name="Saul A."/>
            <person name="Guigo R."/>
            <person name="Camara F."/>
            <person name="Young S.K."/>
            <person name="Zeng Q."/>
            <person name="Gargeya S."/>
            <person name="Fitzgerald M."/>
            <person name="Haas B."/>
            <person name="Abouelleil A."/>
            <person name="Alvarado L."/>
            <person name="Arachchi H.M."/>
            <person name="Berlin A."/>
            <person name="Brown A."/>
            <person name="Chapman S.B."/>
            <person name="Chen Z."/>
            <person name="Dunbar C."/>
            <person name="Freedman E."/>
            <person name="Gearin G."/>
            <person name="Gellesch M."/>
            <person name="Goldberg J."/>
            <person name="Griggs A."/>
            <person name="Gujja S."/>
            <person name="Heiman D."/>
            <person name="Howarth C."/>
            <person name="Larson L."/>
            <person name="Lui A."/>
            <person name="MacDonald P.J.P."/>
            <person name="Montmayeur A."/>
            <person name="Murphy C."/>
            <person name="Neiman D."/>
            <person name="Pearson M."/>
            <person name="Priest M."/>
            <person name="Roberts A."/>
            <person name="Saif S."/>
            <person name="Shea T."/>
            <person name="Shenoy N."/>
            <person name="Sisk P."/>
            <person name="Stolte C."/>
            <person name="Sykes S."/>
            <person name="Wortman J."/>
            <person name="Nusbaum C."/>
            <person name="Birren B."/>
        </authorList>
    </citation>
    <scope>NUCLEOTIDE SEQUENCE [LARGE SCALE GENOMIC DNA]</scope>
    <source>
        <strain evidence="2 3">Brazil I</strain>
    </source>
</reference>
<accession>A0A0J9VMX4</accession>
<feature type="transmembrane region" description="Helical" evidence="1">
    <location>
        <begin position="239"/>
        <end position="257"/>
    </location>
</feature>
<dbReference type="AlphaFoldDB" id="A0A0J9VMX4"/>
<evidence type="ECO:0000313" key="3">
    <source>
        <dbReference type="Proteomes" id="UP000053327"/>
    </source>
</evidence>
<feature type="transmembrane region" description="Helical" evidence="1">
    <location>
        <begin position="167"/>
        <end position="188"/>
    </location>
</feature>
<keyword evidence="1" id="KW-0812">Transmembrane</keyword>
<organism evidence="2 3">
    <name type="scientific">Plasmodium vivax (strain Brazil I)</name>
    <dbReference type="NCBI Taxonomy" id="1033975"/>
    <lineage>
        <taxon>Eukaryota</taxon>
        <taxon>Sar</taxon>
        <taxon>Alveolata</taxon>
        <taxon>Apicomplexa</taxon>
        <taxon>Aconoidasida</taxon>
        <taxon>Haemosporida</taxon>
        <taxon>Plasmodiidae</taxon>
        <taxon>Plasmodium</taxon>
        <taxon>Plasmodium (Plasmodium)</taxon>
    </lineage>
</organism>
<name>A0A0J9VMX4_PLAV1</name>
<feature type="transmembrane region" description="Helical" evidence="1">
    <location>
        <begin position="15"/>
        <end position="34"/>
    </location>
</feature>
<evidence type="ECO:0000313" key="2">
    <source>
        <dbReference type="EMBL" id="KMZ88463.1"/>
    </source>
</evidence>
<proteinExistence type="predicted"/>
<sequence length="285" mass="33888">MVSLVNYFQEINLKFTAFLKTFTYIFFIWTYITYKDMNIFPKLLENNYEHGKILNITHYRLLAKHDLNRKLGYAGTNAQLLRDSIGKSKEKVTNNISISSQINKKESNNFDTYMKNYKRRYEKNKGLYKLDCYCEKKVFDNLNYIQKLSEKMRSDKKGFKKKIRKKYGIGLIILSLIPSLGLIFYILFGCGKDLPGAIGLCMDKSHYDDRKHKRDNGCTLLKRDEWDENLVNIRFANDLFSYTMIIIVLLFFIYIFIKVIKYKKLKAGKDKMSLKEYYRFTKSLL</sequence>
<evidence type="ECO:0008006" key="4">
    <source>
        <dbReference type="Google" id="ProtNLM"/>
    </source>
</evidence>
<dbReference type="InterPro" id="IPR022139">
    <property type="entry name" value="Fam-L/Fam-M-like_plasmodium"/>
</dbReference>
<protein>
    <recommendedName>
        <fullName evidence="4">Variable surface protein Vir35</fullName>
    </recommendedName>
</protein>
<evidence type="ECO:0000256" key="1">
    <source>
        <dbReference type="SAM" id="Phobius"/>
    </source>
</evidence>
<keyword evidence="1" id="KW-1133">Transmembrane helix</keyword>